<gene>
    <name evidence="1" type="ORF">E3U43_007397</name>
</gene>
<evidence type="ECO:0000313" key="1">
    <source>
        <dbReference type="EMBL" id="TMS01857.1"/>
    </source>
</evidence>
<accession>A0ACD3Q439</accession>
<keyword evidence="2" id="KW-1185">Reference proteome</keyword>
<proteinExistence type="predicted"/>
<comment type="caution">
    <text evidence="1">The sequence shown here is derived from an EMBL/GenBank/DDBJ whole genome shotgun (WGS) entry which is preliminary data.</text>
</comment>
<organism evidence="1 2">
    <name type="scientific">Larimichthys crocea</name>
    <name type="common">Large yellow croaker</name>
    <name type="synonym">Pseudosciaena crocea</name>
    <dbReference type="NCBI Taxonomy" id="215358"/>
    <lineage>
        <taxon>Eukaryota</taxon>
        <taxon>Metazoa</taxon>
        <taxon>Chordata</taxon>
        <taxon>Craniata</taxon>
        <taxon>Vertebrata</taxon>
        <taxon>Euteleostomi</taxon>
        <taxon>Actinopterygii</taxon>
        <taxon>Neopterygii</taxon>
        <taxon>Teleostei</taxon>
        <taxon>Neoteleostei</taxon>
        <taxon>Acanthomorphata</taxon>
        <taxon>Eupercaria</taxon>
        <taxon>Sciaenidae</taxon>
        <taxon>Larimichthys</taxon>
    </lineage>
</organism>
<name>A0ACD3Q439_LARCR</name>
<feature type="non-terminal residue" evidence="1">
    <location>
        <position position="1"/>
    </location>
</feature>
<protein>
    <submittedName>
        <fullName evidence="1">Uncharacterized protein</fullName>
    </submittedName>
</protein>
<evidence type="ECO:0000313" key="2">
    <source>
        <dbReference type="Proteomes" id="UP000793456"/>
    </source>
</evidence>
<dbReference type="EMBL" id="CM011697">
    <property type="protein sequence ID" value="TMS01857.1"/>
    <property type="molecule type" value="Genomic_DNA"/>
</dbReference>
<sequence length="569" mass="64315">PDREVSHQTAFSPKGTCSGLWTDLITDGRLDSPTGSSPPTPKGEKVAAALAVGCSVAAQGRNTLEFCLAWDMPIITFGSREREHIRRYTRYFGTKGDASPSLSHYALTHYREWERRIEEWQRPILQDSTLPSWYKSALFNELYFVVDGGTVWTELPEDADVSGGVRSEDGGLPAQPAVVKEYGRFAYLEGQEYRMYNTYDVHFYASFALIMLWPKLALSVQYEIAGSVVHHDPTERLHLMSGLYSPVKAKNVVPHDIGDPDDEPWQRVNAYLIHDTADWKDLNLKFVLQVYRDFHLTQDRQYLRDMWPICQAVIASELKFDLDGDGLIENSGYADQTYDGWAVTGPSAYCGGLWLASLCVMCKMAKLVDNEETYQHYKDILDRGSAAFDKLLWNGKYYNYDSSGRDLSNSVMSDQCAGHWFLRASGLEDYQAFPKEKIQSALKSVFDLNVMSFAGGQMGAVNGMRPEGVPDRSSVQSDEVWIGVVYGLAATMIHEGMKEEGMRTAEGCYRTVWEKLGMAFQTPEAYCEKGIYRSLAYMRPLSIWAMQLALNTSQKDKTTDRQDLRENQS</sequence>
<dbReference type="Proteomes" id="UP000793456">
    <property type="component" value="Chromosome XXIV"/>
</dbReference>
<reference evidence="1" key="1">
    <citation type="submission" date="2018-11" db="EMBL/GenBank/DDBJ databases">
        <title>The sequence and de novo assembly of Larimichthys crocea genome using PacBio and Hi-C technologies.</title>
        <authorList>
            <person name="Xu P."/>
            <person name="Chen B."/>
            <person name="Zhou Z."/>
            <person name="Ke Q."/>
            <person name="Wu Y."/>
            <person name="Bai H."/>
            <person name="Pu F."/>
        </authorList>
    </citation>
    <scope>NUCLEOTIDE SEQUENCE</scope>
    <source>
        <tissue evidence="1">Muscle</tissue>
    </source>
</reference>